<dbReference type="Proteomes" id="UP000479190">
    <property type="component" value="Unassembled WGS sequence"/>
</dbReference>
<proteinExistence type="predicted"/>
<evidence type="ECO:0000313" key="1">
    <source>
        <dbReference type="EMBL" id="CAB0040852.1"/>
    </source>
</evidence>
<name>A0A6H5ITF0_9HYME</name>
<dbReference type="AlphaFoldDB" id="A0A6H5ITF0"/>
<gene>
    <name evidence="1" type="ORF">TBRA_LOCUS12546</name>
</gene>
<keyword evidence="2" id="KW-1185">Reference proteome</keyword>
<reference evidence="1 2" key="1">
    <citation type="submission" date="2020-02" db="EMBL/GenBank/DDBJ databases">
        <authorList>
            <person name="Ferguson B K."/>
        </authorList>
    </citation>
    <scope>NUCLEOTIDE SEQUENCE [LARGE SCALE GENOMIC DNA]</scope>
</reference>
<evidence type="ECO:0000313" key="2">
    <source>
        <dbReference type="Proteomes" id="UP000479190"/>
    </source>
</evidence>
<accession>A0A6H5ITF0</accession>
<organism evidence="1 2">
    <name type="scientific">Trichogramma brassicae</name>
    <dbReference type="NCBI Taxonomy" id="86971"/>
    <lineage>
        <taxon>Eukaryota</taxon>
        <taxon>Metazoa</taxon>
        <taxon>Ecdysozoa</taxon>
        <taxon>Arthropoda</taxon>
        <taxon>Hexapoda</taxon>
        <taxon>Insecta</taxon>
        <taxon>Pterygota</taxon>
        <taxon>Neoptera</taxon>
        <taxon>Endopterygota</taxon>
        <taxon>Hymenoptera</taxon>
        <taxon>Apocrita</taxon>
        <taxon>Proctotrupomorpha</taxon>
        <taxon>Chalcidoidea</taxon>
        <taxon>Trichogrammatidae</taxon>
        <taxon>Trichogramma</taxon>
    </lineage>
</organism>
<protein>
    <submittedName>
        <fullName evidence="1">Uncharacterized protein</fullName>
    </submittedName>
</protein>
<dbReference type="EMBL" id="CADCXV010001058">
    <property type="protein sequence ID" value="CAB0040852.1"/>
    <property type="molecule type" value="Genomic_DNA"/>
</dbReference>
<sequence length="172" mass="19143">MSTNLGVRSLERIMLDALAGVPYNLPLRTWHWSSSRNGNSKLYTISIHAMPNSIFDKSAQRRGTTTWKPAATEILCRSQIHLVGTTHTETPGIWKKNCQNCSHWTSRLDLIVVLVVVIGAIVERTCVPQSSQSTIDFELVLAVIVAAIHNTYNSSVPPILTSIFMRVLECVK</sequence>